<gene>
    <name evidence="2" type="ORF">P167DRAFT_540488</name>
</gene>
<dbReference type="OrthoDB" id="2441193at2759"/>
<name>A0A3N4K8U9_9PEZI</name>
<sequence length="165" mass="18690">MSCRENLEAWFQINIWGPIFDRCFQYIPKMSISRSESQSPSNCRRKNKNKPNTKDPTSSNLAGPGNPATRGPADSHRRGPASERKVTGSKYDGLITHFSIEYGAVEDSKRFEEETAKKWVSDSLKLAKVLHDQMRCLEEKVKHDRDALGRFQCVGFVTAGKRKSP</sequence>
<proteinExistence type="predicted"/>
<feature type="compositionally biased region" description="Basic and acidic residues" evidence="1">
    <location>
        <begin position="73"/>
        <end position="86"/>
    </location>
</feature>
<dbReference type="InParanoid" id="A0A3N4K8U9"/>
<dbReference type="Proteomes" id="UP000277580">
    <property type="component" value="Unassembled WGS sequence"/>
</dbReference>
<accession>A0A3N4K8U9</accession>
<keyword evidence="3" id="KW-1185">Reference proteome</keyword>
<evidence type="ECO:0000313" key="2">
    <source>
        <dbReference type="EMBL" id="RPB06936.1"/>
    </source>
</evidence>
<protein>
    <submittedName>
        <fullName evidence="2">Uncharacterized protein</fullName>
    </submittedName>
</protein>
<evidence type="ECO:0000313" key="3">
    <source>
        <dbReference type="Proteomes" id="UP000277580"/>
    </source>
</evidence>
<feature type="region of interest" description="Disordered" evidence="1">
    <location>
        <begin position="34"/>
        <end position="88"/>
    </location>
</feature>
<reference evidence="2 3" key="1">
    <citation type="journal article" date="2018" name="Nat. Ecol. Evol.">
        <title>Pezizomycetes genomes reveal the molecular basis of ectomycorrhizal truffle lifestyle.</title>
        <authorList>
            <person name="Murat C."/>
            <person name="Payen T."/>
            <person name="Noel B."/>
            <person name="Kuo A."/>
            <person name="Morin E."/>
            <person name="Chen J."/>
            <person name="Kohler A."/>
            <person name="Krizsan K."/>
            <person name="Balestrini R."/>
            <person name="Da Silva C."/>
            <person name="Montanini B."/>
            <person name="Hainaut M."/>
            <person name="Levati E."/>
            <person name="Barry K.W."/>
            <person name="Belfiori B."/>
            <person name="Cichocki N."/>
            <person name="Clum A."/>
            <person name="Dockter R.B."/>
            <person name="Fauchery L."/>
            <person name="Guy J."/>
            <person name="Iotti M."/>
            <person name="Le Tacon F."/>
            <person name="Lindquist E.A."/>
            <person name="Lipzen A."/>
            <person name="Malagnac F."/>
            <person name="Mello A."/>
            <person name="Molinier V."/>
            <person name="Miyauchi S."/>
            <person name="Poulain J."/>
            <person name="Riccioni C."/>
            <person name="Rubini A."/>
            <person name="Sitrit Y."/>
            <person name="Splivallo R."/>
            <person name="Traeger S."/>
            <person name="Wang M."/>
            <person name="Zifcakova L."/>
            <person name="Wipf D."/>
            <person name="Zambonelli A."/>
            <person name="Paolocci F."/>
            <person name="Nowrousian M."/>
            <person name="Ottonello S."/>
            <person name="Baldrian P."/>
            <person name="Spatafora J.W."/>
            <person name="Henrissat B."/>
            <person name="Nagy L.G."/>
            <person name="Aury J.M."/>
            <person name="Wincker P."/>
            <person name="Grigoriev I.V."/>
            <person name="Bonfante P."/>
            <person name="Martin F.M."/>
        </authorList>
    </citation>
    <scope>NUCLEOTIDE SEQUENCE [LARGE SCALE GENOMIC DNA]</scope>
    <source>
        <strain evidence="2 3">CCBAS932</strain>
    </source>
</reference>
<evidence type="ECO:0000256" key="1">
    <source>
        <dbReference type="SAM" id="MobiDB-lite"/>
    </source>
</evidence>
<dbReference type="EMBL" id="ML119205">
    <property type="protein sequence ID" value="RPB06936.1"/>
    <property type="molecule type" value="Genomic_DNA"/>
</dbReference>
<organism evidence="2 3">
    <name type="scientific">Morchella conica CCBAS932</name>
    <dbReference type="NCBI Taxonomy" id="1392247"/>
    <lineage>
        <taxon>Eukaryota</taxon>
        <taxon>Fungi</taxon>
        <taxon>Dikarya</taxon>
        <taxon>Ascomycota</taxon>
        <taxon>Pezizomycotina</taxon>
        <taxon>Pezizomycetes</taxon>
        <taxon>Pezizales</taxon>
        <taxon>Morchellaceae</taxon>
        <taxon>Morchella</taxon>
    </lineage>
</organism>
<dbReference type="AlphaFoldDB" id="A0A3N4K8U9"/>